<accession>A0A6A6XDN3</accession>
<keyword evidence="2" id="KW-1185">Reference proteome</keyword>
<dbReference type="EMBL" id="MU001887">
    <property type="protein sequence ID" value="KAF2794552.1"/>
    <property type="molecule type" value="Genomic_DNA"/>
</dbReference>
<reference evidence="1" key="1">
    <citation type="journal article" date="2020" name="Stud. Mycol.">
        <title>101 Dothideomycetes genomes: a test case for predicting lifestyles and emergence of pathogens.</title>
        <authorList>
            <person name="Haridas S."/>
            <person name="Albert R."/>
            <person name="Binder M."/>
            <person name="Bloem J."/>
            <person name="Labutti K."/>
            <person name="Salamov A."/>
            <person name="Andreopoulos B."/>
            <person name="Baker S."/>
            <person name="Barry K."/>
            <person name="Bills G."/>
            <person name="Bluhm B."/>
            <person name="Cannon C."/>
            <person name="Castanera R."/>
            <person name="Culley D."/>
            <person name="Daum C."/>
            <person name="Ezra D."/>
            <person name="Gonzalez J."/>
            <person name="Henrissat B."/>
            <person name="Kuo A."/>
            <person name="Liang C."/>
            <person name="Lipzen A."/>
            <person name="Lutzoni F."/>
            <person name="Magnuson J."/>
            <person name="Mondo S."/>
            <person name="Nolan M."/>
            <person name="Ohm R."/>
            <person name="Pangilinan J."/>
            <person name="Park H.-J."/>
            <person name="Ramirez L."/>
            <person name="Alfaro M."/>
            <person name="Sun H."/>
            <person name="Tritt A."/>
            <person name="Yoshinaga Y."/>
            <person name="Zwiers L.-H."/>
            <person name="Turgeon B."/>
            <person name="Goodwin S."/>
            <person name="Spatafora J."/>
            <person name="Crous P."/>
            <person name="Grigoriev I."/>
        </authorList>
    </citation>
    <scope>NUCLEOTIDE SEQUENCE</scope>
    <source>
        <strain evidence="1">CBS 109.77</strain>
    </source>
</reference>
<dbReference type="AlphaFoldDB" id="A0A6A6XDN3"/>
<evidence type="ECO:0000313" key="1">
    <source>
        <dbReference type="EMBL" id="KAF2794552.1"/>
    </source>
</evidence>
<evidence type="ECO:0000313" key="2">
    <source>
        <dbReference type="Proteomes" id="UP000799757"/>
    </source>
</evidence>
<protein>
    <submittedName>
        <fullName evidence="1">Uncharacterized protein</fullName>
    </submittedName>
</protein>
<name>A0A6A6XDN3_9PLEO</name>
<proteinExistence type="predicted"/>
<sequence>MFLEAHTYFTIVKTKMSYVQKYFNNVPESGKESPSYMNLVERDRPTAVASAHKATGETSLMSFMRTLRATREQHERLEEVKTKYFEALKIRLQVQSAAPSIKSSDTKDITKGGLAKTKLSIGYQHVSGSHFRTQRIHNIQAEFRTWWVVQIQLLRK</sequence>
<gene>
    <name evidence="1" type="ORF">K505DRAFT_360986</name>
</gene>
<dbReference type="Proteomes" id="UP000799757">
    <property type="component" value="Unassembled WGS sequence"/>
</dbReference>
<organism evidence="1 2">
    <name type="scientific">Melanomma pulvis-pyrius CBS 109.77</name>
    <dbReference type="NCBI Taxonomy" id="1314802"/>
    <lineage>
        <taxon>Eukaryota</taxon>
        <taxon>Fungi</taxon>
        <taxon>Dikarya</taxon>
        <taxon>Ascomycota</taxon>
        <taxon>Pezizomycotina</taxon>
        <taxon>Dothideomycetes</taxon>
        <taxon>Pleosporomycetidae</taxon>
        <taxon>Pleosporales</taxon>
        <taxon>Melanommataceae</taxon>
        <taxon>Melanomma</taxon>
    </lineage>
</organism>